<dbReference type="InterPro" id="IPR036526">
    <property type="entry name" value="C-N_Hydrolase_sf"/>
</dbReference>
<feature type="compositionally biased region" description="Basic and acidic residues" evidence="1">
    <location>
        <begin position="435"/>
        <end position="462"/>
    </location>
</feature>
<feature type="region of interest" description="Disordered" evidence="1">
    <location>
        <begin position="162"/>
        <end position="194"/>
    </location>
</feature>
<feature type="compositionally biased region" description="Polar residues" evidence="1">
    <location>
        <begin position="308"/>
        <end position="336"/>
    </location>
</feature>
<evidence type="ECO:0000313" key="3">
    <source>
        <dbReference type="Proteomes" id="UP001446871"/>
    </source>
</evidence>
<feature type="region of interest" description="Disordered" evidence="1">
    <location>
        <begin position="308"/>
        <end position="394"/>
    </location>
</feature>
<sequence length="711" mass="78558">MDINPWRFQSPWDKFEFAFHVIDAAANVVILSMAWLTQEDARTFSRMPKEPDMETLTYWVKRLEPLIRAENQDEIIIIFANRTGVEDDAVYAGTSAVIGIKHGEVSVYGILGRGDKELLVVDTSLPAFAKLLYRPEDEDKTHVHAEESPTASNVAADHFENPEQQSSNVSSESSHGSASPPTISEPPQETHKSVREGGRKIFGGHVFISQDALTPMTATFPHTPFEESPISPRYFWTPAEYTAAGQPHSPTSSTRSNTTDLSIQSSDVGAREQIIERTIDSAIIDEEDTFTPRNPDTARQSQFTELTEALKTTNPTKETNPARPSSPKSRNASRNISRNDSRSQHRPSDIDTSLLASRSLSVDPTTHSKGDAEPGSSPDQRHRSLSPNLGNIDADMMVFEEGPRPRRDSLECHPDEDDFVRVHASQIHHSHPKSKPTDESTGRSGSRRKESISRGVGHERPGSRAARATTPAQDSPRTVESRAISRGRQRSTKVNSRQDSPRTTEYKSPRGVPNVPLPNMHRDLPYLPLSPPAGNNSPRGLNSKTPLDSPQRRAHRSPGFKSPERPGQADLSGLVSPFSAAKQSEALAGKVFNQVPAHIKPVKRKQSNKALQNIVVDAPRAAKKYVRESSMDSFDGSDSMYSSTVITVETMGPLTPEKDPKTPRAMILQPGWDKDPEHTVESSLQKVEEIASNCIRRAVAHDIKRPKSAVW</sequence>
<evidence type="ECO:0000313" key="2">
    <source>
        <dbReference type="EMBL" id="KAK8063434.1"/>
    </source>
</evidence>
<feature type="compositionally biased region" description="Basic and acidic residues" evidence="1">
    <location>
        <begin position="337"/>
        <end position="349"/>
    </location>
</feature>
<evidence type="ECO:0000256" key="1">
    <source>
        <dbReference type="SAM" id="MobiDB-lite"/>
    </source>
</evidence>
<protein>
    <submittedName>
        <fullName evidence="2">Uncharacterized protein</fullName>
    </submittedName>
</protein>
<feature type="compositionally biased region" description="Polar residues" evidence="1">
    <location>
        <begin position="248"/>
        <end position="267"/>
    </location>
</feature>
<comment type="caution">
    <text evidence="2">The sequence shown here is derived from an EMBL/GenBank/DDBJ whole genome shotgun (WGS) entry which is preliminary data.</text>
</comment>
<name>A0ABR1UWX4_9PEZI</name>
<dbReference type="Proteomes" id="UP001446871">
    <property type="component" value="Unassembled WGS sequence"/>
</dbReference>
<gene>
    <name evidence="2" type="ORF">PG996_008086</name>
</gene>
<proteinExistence type="predicted"/>
<dbReference type="PANTHER" id="PTHR11750">
    <property type="entry name" value="PROTEIN N-TERMINAL AMIDASE"/>
    <property type="match status" value="1"/>
</dbReference>
<keyword evidence="3" id="KW-1185">Reference proteome</keyword>
<organism evidence="2 3">
    <name type="scientific">Apiospora saccharicola</name>
    <dbReference type="NCBI Taxonomy" id="335842"/>
    <lineage>
        <taxon>Eukaryota</taxon>
        <taxon>Fungi</taxon>
        <taxon>Dikarya</taxon>
        <taxon>Ascomycota</taxon>
        <taxon>Pezizomycotina</taxon>
        <taxon>Sordariomycetes</taxon>
        <taxon>Xylariomycetidae</taxon>
        <taxon>Amphisphaeriales</taxon>
        <taxon>Apiosporaceae</taxon>
        <taxon>Apiospora</taxon>
    </lineage>
</organism>
<dbReference type="EMBL" id="JAQQWM010000005">
    <property type="protein sequence ID" value="KAK8063434.1"/>
    <property type="molecule type" value="Genomic_DNA"/>
</dbReference>
<feature type="compositionally biased region" description="Polar residues" evidence="1">
    <location>
        <begin position="533"/>
        <end position="548"/>
    </location>
</feature>
<dbReference type="Gene3D" id="3.60.110.10">
    <property type="entry name" value="Carbon-nitrogen hydrolase"/>
    <property type="match status" value="1"/>
</dbReference>
<feature type="compositionally biased region" description="Low complexity" evidence="1">
    <location>
        <begin position="166"/>
        <end position="179"/>
    </location>
</feature>
<feature type="region of interest" description="Disordered" evidence="1">
    <location>
        <begin position="242"/>
        <end position="269"/>
    </location>
</feature>
<feature type="compositionally biased region" description="Basic and acidic residues" evidence="1">
    <location>
        <begin position="499"/>
        <end position="508"/>
    </location>
</feature>
<dbReference type="PANTHER" id="PTHR11750:SF26">
    <property type="entry name" value="PROTEIN N-TERMINAL AMIDASE"/>
    <property type="match status" value="1"/>
</dbReference>
<dbReference type="InterPro" id="IPR039703">
    <property type="entry name" value="Nta1"/>
</dbReference>
<reference evidence="2 3" key="1">
    <citation type="submission" date="2023-01" db="EMBL/GenBank/DDBJ databases">
        <title>Analysis of 21 Apiospora genomes using comparative genomics revels a genus with tremendous synthesis potential of carbohydrate active enzymes and secondary metabolites.</title>
        <authorList>
            <person name="Sorensen T."/>
        </authorList>
    </citation>
    <scope>NUCLEOTIDE SEQUENCE [LARGE SCALE GENOMIC DNA]</scope>
    <source>
        <strain evidence="2 3">CBS 83171</strain>
    </source>
</reference>
<accession>A0ABR1UWX4</accession>
<feature type="compositionally biased region" description="Polar residues" evidence="1">
    <location>
        <begin position="350"/>
        <end position="365"/>
    </location>
</feature>
<feature type="region of interest" description="Disordered" evidence="1">
    <location>
        <begin position="425"/>
        <end position="573"/>
    </location>
</feature>